<dbReference type="Gene3D" id="2.70.98.10">
    <property type="match status" value="1"/>
</dbReference>
<dbReference type="Gene3D" id="1.20.1610.10">
    <property type="entry name" value="alpha-1,2-mannosidases domains"/>
    <property type="match status" value="1"/>
</dbReference>
<feature type="domain" description="Glycosyl hydrolase family 92" evidence="1">
    <location>
        <begin position="321"/>
        <end position="802"/>
    </location>
</feature>
<comment type="caution">
    <text evidence="3">The sequence shown here is derived from an EMBL/GenBank/DDBJ whole genome shotgun (WGS) entry which is preliminary data.</text>
</comment>
<protein>
    <submittedName>
        <fullName evidence="3">Alpha-mannosidase</fullName>
    </submittedName>
</protein>
<evidence type="ECO:0000259" key="2">
    <source>
        <dbReference type="Pfam" id="PF17678"/>
    </source>
</evidence>
<proteinExistence type="predicted"/>
<dbReference type="Pfam" id="PF17678">
    <property type="entry name" value="Glyco_hydro_92N"/>
    <property type="match status" value="1"/>
</dbReference>
<reference evidence="3 4" key="1">
    <citation type="journal article" date="2018" name="J. Biol. Chem.">
        <title>Discovery of the actinoplanic acid pathway in Streptomyces rapamycinicus reveals a genetically conserved synergism with rapamycin.</title>
        <authorList>
            <person name="Mrak P."/>
            <person name="Krastel P."/>
            <person name="Pivk Lukancic P."/>
            <person name="Tao J."/>
            <person name="Pistorius D."/>
            <person name="Moore C.M."/>
        </authorList>
    </citation>
    <scope>NUCLEOTIDE SEQUENCE [LARGE SCALE GENOMIC DNA]</scope>
    <source>
        <strain evidence="3 4">NRRL 5491</strain>
    </source>
</reference>
<evidence type="ECO:0000259" key="1">
    <source>
        <dbReference type="Pfam" id="PF07971"/>
    </source>
</evidence>
<dbReference type="GO" id="GO:0006516">
    <property type="term" value="P:glycoprotein catabolic process"/>
    <property type="evidence" value="ECO:0007669"/>
    <property type="project" value="TreeGrafter"/>
</dbReference>
<sequence>METHRAQRKRLRCRSALVGGGVAVAVGALLAPLVEAPAASAAPRADEVRHPVDHVDPLIGSAGGGNTYPGATLPFGMIAWSPTSTTGDQTNTAAANGYSYDTTRVRGFSLTHVNGAGCHPGAAGDVPIMPFVGEVDSSPTADTKDQKYAATFSHEKEKAEPGHYRVGLDSGAAADLAVSERAGVADFSFPRNAPARLLFRTSNSLNGSENAHIEIDRRRHKVTGWVLTGAFCGRRANGGENNRKTYYRLYFSASFDRAFSTVGTWENDRLSPGATTADGGEGYLTGADRAGRGSGGYVGFDTVRDNDVRMRLGISYVSLAGAEANLRTEIAPRASVADVAAAGRAAWDRRLRAIRVSGGSEPRRAAFYTALYHALQQPNLISDADGRYPGMDGTPHRIERGQTAQYSNFSGWDQYRAQVQLLALLQPEVAGDFAQSLLNFARQNGGVWDRWVHISGATHVMTGDPSAATLATFYAMGVRNFDAKGAFDSLYRQATVPHPDGLSDKGCPGQCEGQRPGLAQYLESRYAAQDACHCWGGAAETLEDSVADDALARWARLLGRTKEADELGARGGYWRNVFNPRATGTAGYIQARNRDGSWVTPFDPASDRGFAQGSAATYTWMVPQDVQGLADAMGGRDKAAARLDGFFHKPDGSWSVRGGDPLRYDPTNEPGIHAPWLYNALGQPWKTQETVRQIVTTVYGTGPKGLPGNDDLGTMSAWYVFAALGLYPQAPGRAEALLTGPLFPRAVIAPAGQRRALTIDAPDASDTHPYVHAVRVNGRPHDTSWLDGSVVRRGGSLSFDLADRPDTSWATDPGGLPR</sequence>
<dbReference type="GO" id="GO:0030246">
    <property type="term" value="F:carbohydrate binding"/>
    <property type="evidence" value="ECO:0007669"/>
    <property type="project" value="InterPro"/>
</dbReference>
<feature type="domain" description="Glycosyl hydrolase family 92 N-terminal" evidence="2">
    <location>
        <begin position="54"/>
        <end position="315"/>
    </location>
</feature>
<dbReference type="Proteomes" id="UP000281594">
    <property type="component" value="Unassembled WGS sequence"/>
</dbReference>
<evidence type="ECO:0000313" key="4">
    <source>
        <dbReference type="Proteomes" id="UP000281594"/>
    </source>
</evidence>
<dbReference type="PANTHER" id="PTHR12143">
    <property type="entry name" value="PEPTIDE N-GLYCANASE PNGASE -RELATED"/>
    <property type="match status" value="1"/>
</dbReference>
<dbReference type="Gene3D" id="3.30.2080.10">
    <property type="entry name" value="GH92 mannosidase domain"/>
    <property type="match status" value="1"/>
</dbReference>
<gene>
    <name evidence="3" type="ORF">D3C57_147895</name>
</gene>
<dbReference type="NCBIfam" id="TIGR01180">
    <property type="entry name" value="aman2_put"/>
    <property type="match status" value="1"/>
</dbReference>
<name>A0A3L8QYM8_STRRN</name>
<dbReference type="Gene3D" id="1.20.1050.60">
    <property type="entry name" value="alpha-1,2-mannosidase"/>
    <property type="match status" value="1"/>
</dbReference>
<dbReference type="Pfam" id="PF07971">
    <property type="entry name" value="Glyco_hydro_92"/>
    <property type="match status" value="1"/>
</dbReference>
<accession>A0A3L8QYM8</accession>
<dbReference type="SUPFAM" id="SSF48208">
    <property type="entry name" value="Six-hairpin glycosidases"/>
    <property type="match status" value="1"/>
</dbReference>
<dbReference type="STRING" id="1343740.M271_46915"/>
<dbReference type="GO" id="GO:0005975">
    <property type="term" value="P:carbohydrate metabolic process"/>
    <property type="evidence" value="ECO:0007669"/>
    <property type="project" value="InterPro"/>
</dbReference>
<dbReference type="InterPro" id="IPR008928">
    <property type="entry name" value="6-hairpin_glycosidase_sf"/>
</dbReference>
<dbReference type="InterPro" id="IPR014718">
    <property type="entry name" value="GH-type_carb-bd"/>
</dbReference>
<dbReference type="FunFam" id="3.30.2080.10:FF:000001">
    <property type="entry name" value="Alpha-1,2-mannosidase subfamily"/>
    <property type="match status" value="1"/>
</dbReference>
<evidence type="ECO:0000313" key="3">
    <source>
        <dbReference type="EMBL" id="RLV72424.1"/>
    </source>
</evidence>
<dbReference type="EMBL" id="QYCY01000004">
    <property type="protein sequence ID" value="RLV72424.1"/>
    <property type="molecule type" value="Genomic_DNA"/>
</dbReference>
<dbReference type="InterPro" id="IPR041371">
    <property type="entry name" value="GH92_N"/>
</dbReference>
<dbReference type="GO" id="GO:0000224">
    <property type="term" value="F:peptide-N4-(N-acetyl-beta-glucosaminyl)asparagine amidase activity"/>
    <property type="evidence" value="ECO:0007669"/>
    <property type="project" value="TreeGrafter"/>
</dbReference>
<dbReference type="InterPro" id="IPR005887">
    <property type="entry name" value="GH92_a_mannosidase_put"/>
</dbReference>
<dbReference type="InterPro" id="IPR012939">
    <property type="entry name" value="Glyco_hydro_92"/>
</dbReference>
<dbReference type="AlphaFoldDB" id="A0A3L8QYM8"/>
<dbReference type="GO" id="GO:0005829">
    <property type="term" value="C:cytosol"/>
    <property type="evidence" value="ECO:0007669"/>
    <property type="project" value="TreeGrafter"/>
</dbReference>
<dbReference type="InterPro" id="IPR050883">
    <property type="entry name" value="PNGase"/>
</dbReference>
<dbReference type="PANTHER" id="PTHR12143:SF39">
    <property type="entry name" value="SECRETED PROTEIN"/>
    <property type="match status" value="1"/>
</dbReference>
<organism evidence="3 4">
    <name type="scientific">Streptomyces rapamycinicus (strain ATCC 29253 / DSM 41530 / NRRL 5491 / AYB-994)</name>
    <name type="common">Streptomyces hygroscopicus (strain ATCC 29253)</name>
    <dbReference type="NCBI Taxonomy" id="1343740"/>
    <lineage>
        <taxon>Bacteria</taxon>
        <taxon>Bacillati</taxon>
        <taxon>Actinomycetota</taxon>
        <taxon>Actinomycetes</taxon>
        <taxon>Kitasatosporales</taxon>
        <taxon>Streptomycetaceae</taxon>
        <taxon>Streptomyces</taxon>
        <taxon>Streptomyces violaceusniger group</taxon>
    </lineage>
</organism>